<proteinExistence type="predicted"/>
<keyword evidence="1" id="KW-0812">Transmembrane</keyword>
<keyword evidence="1" id="KW-1133">Transmembrane helix</keyword>
<keyword evidence="2" id="KW-1185">Reference proteome</keyword>
<evidence type="ECO:0000313" key="2">
    <source>
        <dbReference type="Proteomes" id="UP000887565"/>
    </source>
</evidence>
<sequence length="104" mass="12145">LSKFENSYFENLGLRILLKYSTFYVPDFKNDSSIDISIFYMNYANFEVLHNLYDKKKSESKNVEISLRVIKRSKILSGTIICLFCITLICIIFGGLWSGYTMKE</sequence>
<dbReference type="Proteomes" id="UP000887565">
    <property type="component" value="Unplaced"/>
</dbReference>
<organism evidence="2 3">
    <name type="scientific">Romanomermis culicivorax</name>
    <name type="common">Nematode worm</name>
    <dbReference type="NCBI Taxonomy" id="13658"/>
    <lineage>
        <taxon>Eukaryota</taxon>
        <taxon>Metazoa</taxon>
        <taxon>Ecdysozoa</taxon>
        <taxon>Nematoda</taxon>
        <taxon>Enoplea</taxon>
        <taxon>Dorylaimia</taxon>
        <taxon>Mermithida</taxon>
        <taxon>Mermithoidea</taxon>
        <taxon>Mermithidae</taxon>
        <taxon>Romanomermis</taxon>
    </lineage>
</organism>
<dbReference type="AlphaFoldDB" id="A0A915IR06"/>
<protein>
    <submittedName>
        <fullName evidence="3">Uncharacterized protein</fullName>
    </submittedName>
</protein>
<dbReference type="WBParaSite" id="nRc.2.0.1.t16300-RA">
    <property type="protein sequence ID" value="nRc.2.0.1.t16300-RA"/>
    <property type="gene ID" value="nRc.2.0.1.g16300"/>
</dbReference>
<evidence type="ECO:0000256" key="1">
    <source>
        <dbReference type="SAM" id="Phobius"/>
    </source>
</evidence>
<feature type="transmembrane region" description="Helical" evidence="1">
    <location>
        <begin position="75"/>
        <end position="97"/>
    </location>
</feature>
<name>A0A915IR06_ROMCU</name>
<keyword evidence="1" id="KW-0472">Membrane</keyword>
<evidence type="ECO:0000313" key="3">
    <source>
        <dbReference type="WBParaSite" id="nRc.2.0.1.t16300-RA"/>
    </source>
</evidence>
<accession>A0A915IR06</accession>
<reference evidence="3" key="1">
    <citation type="submission" date="2022-11" db="UniProtKB">
        <authorList>
            <consortium name="WormBaseParasite"/>
        </authorList>
    </citation>
    <scope>IDENTIFICATION</scope>
</reference>